<feature type="compositionally biased region" description="Basic and acidic residues" evidence="1">
    <location>
        <begin position="283"/>
        <end position="295"/>
    </location>
</feature>
<keyword evidence="3" id="KW-1185">Reference proteome</keyword>
<feature type="region of interest" description="Disordered" evidence="1">
    <location>
        <begin position="264"/>
        <end position="315"/>
    </location>
</feature>
<dbReference type="InterPro" id="IPR037119">
    <property type="entry name" value="Haem_oxidase_HugZ-like_sf"/>
</dbReference>
<gene>
    <name evidence="2" type="ORF">G4B88_019479</name>
</gene>
<accession>A0A7J6I0V8</accession>
<sequence>MIHSAMTFRFSAAIAAAPYYRPMLSSDDVNGLVHVTSCRVSHASVFHVPWRRYRRTKNASPRRCHVIKNRIHASTKHLGPGSDPIKQNGRPQYHPFEDIAKLTPENGAGARLTSAEIARTIIEVNSKATLMFSNLMNDEISESMFWPELPYVTDEHGNIYFHVKEGGDTMQSLTSEDNFVDWVAILEDDDPDDSDEALGDWAKLETMRASHPMFFAKTLAEVVSDGSKDWMEQPPASLAIQGLIRPALIKEHLVIRKHLSNLESDDAAPDKNVGESVEDNSEEDVKINGHQRESESNNDNSTGTEEEPEKDDITTNGATFYKLEMIKIQLFSANGNQTVVEVEDYTKAQPDAIAHSAAKIISRLKDGGETITQALKSLCFRVMGIQVEEAVIIGVDSLGFDMRICSEKQVQTLRFAFDTRATSEYGAERQLNDLLFSRVQHKSQKMKQTQQNEC</sequence>
<dbReference type="Gene3D" id="3.20.180.10">
    <property type="entry name" value="PNP-oxidase-like"/>
    <property type="match status" value="1"/>
</dbReference>
<evidence type="ECO:0000313" key="3">
    <source>
        <dbReference type="Proteomes" id="UP000583929"/>
    </source>
</evidence>
<proteinExistence type="predicted"/>
<name>A0A7J6I0V8_CANSA</name>
<reference evidence="2 3" key="1">
    <citation type="journal article" date="2020" name="bioRxiv">
        <title>Sequence and annotation of 42 cannabis genomes reveals extensive copy number variation in cannabinoid synthesis and pathogen resistance genes.</title>
        <authorList>
            <person name="Mckernan K.J."/>
            <person name="Helbert Y."/>
            <person name="Kane L.T."/>
            <person name="Ebling H."/>
            <person name="Zhang L."/>
            <person name="Liu B."/>
            <person name="Eaton Z."/>
            <person name="Mclaughlin S."/>
            <person name="Kingan S."/>
            <person name="Baybayan P."/>
            <person name="Concepcion G."/>
            <person name="Jordan M."/>
            <person name="Riva A."/>
            <person name="Barbazuk W."/>
            <person name="Harkins T."/>
        </authorList>
    </citation>
    <scope>NUCLEOTIDE SEQUENCE [LARGE SCALE GENOMIC DNA]</scope>
    <source>
        <strain evidence="3">cv. Jamaican Lion 4</strain>
        <tissue evidence="2">Leaf</tissue>
    </source>
</reference>
<evidence type="ECO:0008006" key="4">
    <source>
        <dbReference type="Google" id="ProtNLM"/>
    </source>
</evidence>
<dbReference type="SUPFAM" id="SSF50475">
    <property type="entry name" value="FMN-binding split barrel"/>
    <property type="match status" value="1"/>
</dbReference>
<protein>
    <recommendedName>
        <fullName evidence="4">FMN-binding split barrel</fullName>
    </recommendedName>
</protein>
<dbReference type="EMBL" id="JAATIQ010000019">
    <property type="protein sequence ID" value="KAF4400270.1"/>
    <property type="molecule type" value="Genomic_DNA"/>
</dbReference>
<dbReference type="PANTHER" id="PTHR13343">
    <property type="entry name" value="CREG1 PROTEIN"/>
    <property type="match status" value="1"/>
</dbReference>
<comment type="caution">
    <text evidence="2">The sequence shown here is derived from an EMBL/GenBank/DDBJ whole genome shotgun (WGS) entry which is preliminary data.</text>
</comment>
<dbReference type="AlphaFoldDB" id="A0A7J6I0V8"/>
<dbReference type="Proteomes" id="UP000583929">
    <property type="component" value="Unassembled WGS sequence"/>
</dbReference>
<organism evidence="2 3">
    <name type="scientific">Cannabis sativa</name>
    <name type="common">Hemp</name>
    <name type="synonym">Marijuana</name>
    <dbReference type="NCBI Taxonomy" id="3483"/>
    <lineage>
        <taxon>Eukaryota</taxon>
        <taxon>Viridiplantae</taxon>
        <taxon>Streptophyta</taxon>
        <taxon>Embryophyta</taxon>
        <taxon>Tracheophyta</taxon>
        <taxon>Spermatophyta</taxon>
        <taxon>Magnoliopsida</taxon>
        <taxon>eudicotyledons</taxon>
        <taxon>Gunneridae</taxon>
        <taxon>Pentapetalae</taxon>
        <taxon>rosids</taxon>
        <taxon>fabids</taxon>
        <taxon>Rosales</taxon>
        <taxon>Cannabaceae</taxon>
        <taxon>Cannabis</taxon>
    </lineage>
</organism>
<dbReference type="PANTHER" id="PTHR13343:SF28">
    <property type="entry name" value="PENTATRICOPEPTIDE REPEAT (PPR) SUPERFAMILY PROTEIN"/>
    <property type="match status" value="1"/>
</dbReference>
<evidence type="ECO:0000313" key="2">
    <source>
        <dbReference type="EMBL" id="KAF4400270.1"/>
    </source>
</evidence>
<evidence type="ECO:0000256" key="1">
    <source>
        <dbReference type="SAM" id="MobiDB-lite"/>
    </source>
</evidence>